<dbReference type="InterPro" id="IPR008984">
    <property type="entry name" value="SMAD_FHA_dom_sf"/>
</dbReference>
<dbReference type="PROSITE" id="PS50006">
    <property type="entry name" value="FHA_DOMAIN"/>
    <property type="match status" value="1"/>
</dbReference>
<dbReference type="Gene3D" id="2.60.200.20">
    <property type="match status" value="1"/>
</dbReference>
<dbReference type="SMART" id="SM00240">
    <property type="entry name" value="FHA"/>
    <property type="match status" value="1"/>
</dbReference>
<gene>
    <name evidence="4" type="ORF">GCM10010406_01860</name>
</gene>
<evidence type="ECO:0000256" key="1">
    <source>
        <dbReference type="ARBA" id="ARBA00022553"/>
    </source>
</evidence>
<evidence type="ECO:0000313" key="4">
    <source>
        <dbReference type="EMBL" id="GAA2469987.1"/>
    </source>
</evidence>
<reference evidence="4 5" key="1">
    <citation type="journal article" date="2019" name="Int. J. Syst. Evol. Microbiol.">
        <title>The Global Catalogue of Microorganisms (GCM) 10K type strain sequencing project: providing services to taxonomists for standard genome sequencing and annotation.</title>
        <authorList>
            <consortium name="The Broad Institute Genomics Platform"/>
            <consortium name="The Broad Institute Genome Sequencing Center for Infectious Disease"/>
            <person name="Wu L."/>
            <person name="Ma J."/>
        </authorList>
    </citation>
    <scope>NUCLEOTIDE SEQUENCE [LARGE SCALE GENOMIC DNA]</scope>
    <source>
        <strain evidence="4 5">JCM 6307</strain>
    </source>
</reference>
<dbReference type="CDD" id="cd00060">
    <property type="entry name" value="FHA"/>
    <property type="match status" value="1"/>
</dbReference>
<feature type="compositionally biased region" description="Pro residues" evidence="2">
    <location>
        <begin position="47"/>
        <end position="93"/>
    </location>
</feature>
<dbReference type="PANTHER" id="PTHR23308">
    <property type="entry name" value="NUCLEAR INHIBITOR OF PROTEIN PHOSPHATASE-1"/>
    <property type="match status" value="1"/>
</dbReference>
<sequence>MPTCPYGHRSDDGDRCEVCGHRTVEGPVAPPPFPPMPREAPQVPAQVPFPAPAQVPFPAPAQGPTPPPFPAPAQEPAAHPAPVPAQPPAPTPGPAVNGFTGGFARLAVPPAAPPEYAPPAPPPFPAPGPIPAPGPVPGPGPLPPEAPGAAEDDDGPETYGEGGWSRAADRVGEDDGPAGRDGHEARNDPGDRGGDEDDGDFLLSPPAGGRAPSGSGWETGWTAVVAADRGYFEAMLARSGPDARGLRFPSHAPERHVPLAGGEVTVGRRRNATGEVPGIDLSGAFEDPGVSHRHAVLVRQSDGTWSLVDRQSTNGTTVNGSERSVEPFVPVPLREGDRVHVGAWTTITLRRS</sequence>
<feature type="region of interest" description="Disordered" evidence="2">
    <location>
        <begin position="22"/>
        <end position="218"/>
    </location>
</feature>
<feature type="compositionally biased region" description="Basic and acidic residues" evidence="2">
    <location>
        <begin position="167"/>
        <end position="193"/>
    </location>
</feature>
<evidence type="ECO:0000256" key="2">
    <source>
        <dbReference type="SAM" id="MobiDB-lite"/>
    </source>
</evidence>
<dbReference type="InterPro" id="IPR000253">
    <property type="entry name" value="FHA_dom"/>
</dbReference>
<dbReference type="Pfam" id="PF00498">
    <property type="entry name" value="FHA"/>
    <property type="match status" value="1"/>
</dbReference>
<name>A0ABN3KRC2_9ACTN</name>
<dbReference type="PRINTS" id="PR01217">
    <property type="entry name" value="PRICHEXTENSN"/>
</dbReference>
<dbReference type="EMBL" id="BAAATA010000001">
    <property type="protein sequence ID" value="GAA2469987.1"/>
    <property type="molecule type" value="Genomic_DNA"/>
</dbReference>
<organism evidence="4 5">
    <name type="scientific">Streptomyces thermolineatus</name>
    <dbReference type="NCBI Taxonomy" id="44033"/>
    <lineage>
        <taxon>Bacteria</taxon>
        <taxon>Bacillati</taxon>
        <taxon>Actinomycetota</taxon>
        <taxon>Actinomycetes</taxon>
        <taxon>Kitasatosporales</taxon>
        <taxon>Streptomycetaceae</taxon>
        <taxon>Streptomyces</taxon>
    </lineage>
</organism>
<dbReference type="RefSeq" id="WP_344381158.1">
    <property type="nucleotide sequence ID" value="NZ_BAAATA010000001.1"/>
</dbReference>
<feature type="compositionally biased region" description="Pro residues" evidence="2">
    <location>
        <begin position="28"/>
        <end position="38"/>
    </location>
</feature>
<protein>
    <recommendedName>
        <fullName evidence="3">FHA domain-containing protein</fullName>
    </recommendedName>
</protein>
<keyword evidence="5" id="KW-1185">Reference proteome</keyword>
<proteinExistence type="predicted"/>
<keyword evidence="1" id="KW-0597">Phosphoprotein</keyword>
<comment type="caution">
    <text evidence="4">The sequence shown here is derived from an EMBL/GenBank/DDBJ whole genome shotgun (WGS) entry which is preliminary data.</text>
</comment>
<feature type="compositionally biased region" description="Low complexity" evidence="2">
    <location>
        <begin position="204"/>
        <end position="216"/>
    </location>
</feature>
<dbReference type="SUPFAM" id="SSF49879">
    <property type="entry name" value="SMAD/FHA domain"/>
    <property type="match status" value="1"/>
</dbReference>
<feature type="compositionally biased region" description="Pro residues" evidence="2">
    <location>
        <begin position="110"/>
        <end position="146"/>
    </location>
</feature>
<dbReference type="Proteomes" id="UP001501358">
    <property type="component" value="Unassembled WGS sequence"/>
</dbReference>
<evidence type="ECO:0000313" key="5">
    <source>
        <dbReference type="Proteomes" id="UP001501358"/>
    </source>
</evidence>
<evidence type="ECO:0000259" key="3">
    <source>
        <dbReference type="PROSITE" id="PS50006"/>
    </source>
</evidence>
<accession>A0ABN3KRC2</accession>
<feature type="domain" description="FHA" evidence="3">
    <location>
        <begin position="264"/>
        <end position="323"/>
    </location>
</feature>
<dbReference type="InterPro" id="IPR050923">
    <property type="entry name" value="Cell_Proc_Reg/RNA_Proc"/>
</dbReference>